<dbReference type="RefSeq" id="WP_222580681.1">
    <property type="nucleotide sequence ID" value="NZ_JAHVHU010000012.1"/>
</dbReference>
<dbReference type="InterPro" id="IPR050458">
    <property type="entry name" value="LolB"/>
</dbReference>
<keyword evidence="2" id="KW-1185">Reference proteome</keyword>
<dbReference type="Pfam" id="PF05762">
    <property type="entry name" value="VWA_CoxE"/>
    <property type="match status" value="1"/>
</dbReference>
<protein>
    <submittedName>
        <fullName evidence="1">VWA domain-containing protein</fullName>
    </submittedName>
</protein>
<name>A0A953L7W4_9BACT</name>
<proteinExistence type="predicted"/>
<dbReference type="Gene3D" id="3.40.50.410">
    <property type="entry name" value="von Willebrand factor, type A domain"/>
    <property type="match status" value="1"/>
</dbReference>
<comment type="caution">
    <text evidence="1">The sequence shown here is derived from an EMBL/GenBank/DDBJ whole genome shotgun (WGS) entry which is preliminary data.</text>
</comment>
<dbReference type="AlphaFoldDB" id="A0A953L7W4"/>
<dbReference type="PANTHER" id="PTHR30634:SF16">
    <property type="entry name" value="OUTER-MEMBRANE LIPOPROTEIN LOLB"/>
    <property type="match status" value="1"/>
</dbReference>
<reference evidence="1" key="1">
    <citation type="submission" date="2021-06" db="EMBL/GenBank/DDBJ databases">
        <title>44 bacteria genomes isolated from Dapeng, Shenzhen.</title>
        <authorList>
            <person name="Zheng W."/>
            <person name="Yu S."/>
            <person name="Huang Y."/>
        </authorList>
    </citation>
    <scope>NUCLEOTIDE SEQUENCE</scope>
    <source>
        <strain evidence="1">DP5N28-2</strain>
    </source>
</reference>
<organism evidence="1 2">
    <name type="scientific">Membranihabitans marinus</name>
    <dbReference type="NCBI Taxonomy" id="1227546"/>
    <lineage>
        <taxon>Bacteria</taxon>
        <taxon>Pseudomonadati</taxon>
        <taxon>Bacteroidota</taxon>
        <taxon>Saprospiria</taxon>
        <taxon>Saprospirales</taxon>
        <taxon>Saprospiraceae</taxon>
        <taxon>Membranihabitans</taxon>
    </lineage>
</organism>
<dbReference type="Proteomes" id="UP000753961">
    <property type="component" value="Unassembled WGS sequence"/>
</dbReference>
<sequence length="367" mass="42740">MTDSVQDTELVRKWRLILGPEAETTDEVELDENAKKTDRTLSLLFDQTENDLLKRSRPQLNEWLRDIRELFPKNQTLFLQKEAIEKMQIGSLLFEKEVFDSLTPDIDLIRTILELKDQIPPDRMDDIHSLVRQYAAEIEDKIHWALQNTLNHLSNKGNPTTFPRKQDIDWPKTIKRNLRHYQSDLQSIIIKNKYGYERKRQGFPNLILAVDSSGSMMESMIYSAIIASIMAHIRTIETRLIVFDHEVADLSDHLDDIVNLLFHIHLGGGTNIRKTLRYIHENIKNPDDTYLFLISDLYDNRTDEGVYDKMRELQKEGVKIHCILSMQNEGKIRYNKPLAAQLTHAGIPCYSSSPDQFPEALKKALER</sequence>
<gene>
    <name evidence="1" type="ORF">KUV50_13400</name>
</gene>
<accession>A0A953L7W4</accession>
<dbReference type="SUPFAM" id="SSF53300">
    <property type="entry name" value="vWA-like"/>
    <property type="match status" value="1"/>
</dbReference>
<dbReference type="EMBL" id="JAHVHU010000012">
    <property type="protein sequence ID" value="MBY5959142.1"/>
    <property type="molecule type" value="Genomic_DNA"/>
</dbReference>
<evidence type="ECO:0000313" key="1">
    <source>
        <dbReference type="EMBL" id="MBY5959142.1"/>
    </source>
</evidence>
<dbReference type="InterPro" id="IPR036465">
    <property type="entry name" value="vWFA_dom_sf"/>
</dbReference>
<dbReference type="PANTHER" id="PTHR30634">
    <property type="entry name" value="OUTER MEMBRANE LOLAB LIPOPROTEIN INSERTION APPARATUS"/>
    <property type="match status" value="1"/>
</dbReference>
<dbReference type="InterPro" id="IPR008912">
    <property type="entry name" value="Uncharacterised_CoxE"/>
</dbReference>
<evidence type="ECO:0000313" key="2">
    <source>
        <dbReference type="Proteomes" id="UP000753961"/>
    </source>
</evidence>